<reference evidence="21 22" key="1">
    <citation type="submission" date="2023-10" db="EMBL/GenBank/DDBJ databases">
        <title>Culture-based analysis of two novel bacteria associated with mangrove crab gills.</title>
        <authorList>
            <person name="Yang X."/>
            <person name="Garuglieri E."/>
            <person name="Van Goethem M.W."/>
            <person name="Fusi M."/>
            <person name="Marasco R."/>
            <person name="Daffonchio D.G."/>
        </authorList>
    </citation>
    <scope>NUCLEOTIDE SEQUENCE</scope>
    <source>
        <strain evidence="21">UG2-1</strain>
        <strain evidence="20">UG2-2</strain>
        <strain evidence="22">UG2_2</strain>
    </source>
</reference>
<sequence>MKTKTTNQNEHFRDIVDPYINKWKLIVFCVIVAITLAYVYLRYATYQYKANAIIQIKNDRQTTKLPELSSLQNYGLFKKDLNNVLDEAEIIASKTLIEQAVKELRFNIQYYVEGRIQKHEVYINPPLNINFSATDSILFQVDTIMNVKIQSPNKFLLKGATQNTKFWETNDQSTEEQGTEYSFGEAIETGFGEITITPNIGQYAVKTGSNITIKISPINKIVGHYKGNLTVETKEYSSIIKLSVNDNNKDKAAQFLSKLIEVYNKDVVKDKQKVVEITSEFINSRLKVVSEELGEVDLTAETIQKKNRLTDLATQSNIFLQNERENETKIIKTTNQIQLIDYMENYVDENSSTGDLLPSNIGIEDNSIAEITRRHNDLVLERNRLLEHSSEKNPTVQNLTNQINELKTNLEQNLSNIRSSNKITLNALNEKANKISGQIYSTPTKQRQFRDTQRQQSIKESLYLFLLQKREEAAISHGITSPNAKVVDDGNASSTPVSPIKPIVYLSALILGASLPIGLIYLFQLLDSKVHTIKDVKKAIDVPYLGDIPKSSKKNQLISKVDYSSKAEAFRMIRTNLDFMLQDIKDRAKIIFVTSTTSQEGKSHTSINLASSLSFSDKKVLLIETDIRVPKATNYLNINNDLGITNFIGNKTLTPKDVTVKVKDNDNLDVIPSGIIPPNPSELLMSNRVAELFDTVKNEYDYIIVDTAAVGLVTDTLLISKYADMFVYVIRANYIDKRQLHIAQTMYNEKRLPNMAILLNGVNQKKGTNYAYGYGKKPSSKKTWWKFSS</sequence>
<dbReference type="Pfam" id="PF13614">
    <property type="entry name" value="AAA_31"/>
    <property type="match status" value="1"/>
</dbReference>
<evidence type="ECO:0000256" key="1">
    <source>
        <dbReference type="ARBA" id="ARBA00004429"/>
    </source>
</evidence>
<evidence type="ECO:0000256" key="9">
    <source>
        <dbReference type="ARBA" id="ARBA00022741"/>
    </source>
</evidence>
<evidence type="ECO:0000256" key="5">
    <source>
        <dbReference type="ARBA" id="ARBA00022475"/>
    </source>
</evidence>
<evidence type="ECO:0000256" key="8">
    <source>
        <dbReference type="ARBA" id="ARBA00022692"/>
    </source>
</evidence>
<evidence type="ECO:0000256" key="15">
    <source>
        <dbReference type="ARBA" id="ARBA00051245"/>
    </source>
</evidence>
<dbReference type="Pfam" id="PF02706">
    <property type="entry name" value="Wzz"/>
    <property type="match status" value="1"/>
</dbReference>
<keyword evidence="7 21" id="KW-0808">Transferase</keyword>
<name>A0AAU6P9Z1_9FLAO</name>
<dbReference type="Pfam" id="PF13807">
    <property type="entry name" value="GNVR"/>
    <property type="match status" value="1"/>
</dbReference>
<dbReference type="EC" id="2.7.10.2" evidence="4"/>
<dbReference type="GO" id="GO:0004715">
    <property type="term" value="F:non-membrane spanning protein tyrosine kinase activity"/>
    <property type="evidence" value="ECO:0007669"/>
    <property type="project" value="UniProtKB-EC"/>
</dbReference>
<evidence type="ECO:0000256" key="11">
    <source>
        <dbReference type="ARBA" id="ARBA00022840"/>
    </source>
</evidence>
<evidence type="ECO:0000256" key="16">
    <source>
        <dbReference type="SAM" id="Phobius"/>
    </source>
</evidence>
<proteinExistence type="inferred from homology"/>
<keyword evidence="11" id="KW-0067">ATP-binding</keyword>
<keyword evidence="6" id="KW-0997">Cell inner membrane</keyword>
<dbReference type="InterPro" id="IPR005702">
    <property type="entry name" value="Wzc-like_C"/>
</dbReference>
<dbReference type="InterPro" id="IPR025669">
    <property type="entry name" value="AAA_dom"/>
</dbReference>
<evidence type="ECO:0000256" key="6">
    <source>
        <dbReference type="ARBA" id="ARBA00022519"/>
    </source>
</evidence>
<evidence type="ECO:0000256" key="3">
    <source>
        <dbReference type="ARBA" id="ARBA00008883"/>
    </source>
</evidence>
<evidence type="ECO:0000259" key="19">
    <source>
        <dbReference type="Pfam" id="PF13807"/>
    </source>
</evidence>
<comment type="similarity">
    <text evidence="3">Belongs to the etk/wzc family.</text>
</comment>
<dbReference type="AlphaFoldDB" id="A0AAU6P9Z1"/>
<dbReference type="InterPro" id="IPR003856">
    <property type="entry name" value="LPS_length_determ_N"/>
</dbReference>
<dbReference type="RefSeq" id="WP_338733802.1">
    <property type="nucleotide sequence ID" value="NZ_CP136924.1"/>
</dbReference>
<keyword evidence="5" id="KW-1003">Cell membrane</keyword>
<evidence type="ECO:0000259" key="18">
    <source>
        <dbReference type="Pfam" id="PF13614"/>
    </source>
</evidence>
<evidence type="ECO:0000259" key="17">
    <source>
        <dbReference type="Pfam" id="PF02706"/>
    </source>
</evidence>
<evidence type="ECO:0000313" key="21">
    <source>
        <dbReference type="EMBL" id="WXA14386.1"/>
    </source>
</evidence>
<keyword evidence="10" id="KW-0418">Kinase</keyword>
<dbReference type="Proteomes" id="UP001368318">
    <property type="component" value="Chromosome"/>
</dbReference>
<evidence type="ECO:0000256" key="4">
    <source>
        <dbReference type="ARBA" id="ARBA00011903"/>
    </source>
</evidence>
<dbReference type="PANTHER" id="PTHR32309:SF13">
    <property type="entry name" value="FERRIC ENTEROBACTIN TRANSPORT PROTEIN FEPE"/>
    <property type="match status" value="1"/>
</dbReference>
<keyword evidence="14" id="KW-0829">Tyrosine-protein kinase</keyword>
<organism evidence="21">
    <name type="scientific">Mangrovimonas cancribranchiae</name>
    <dbReference type="NCBI Taxonomy" id="3080055"/>
    <lineage>
        <taxon>Bacteria</taxon>
        <taxon>Pseudomonadati</taxon>
        <taxon>Bacteroidota</taxon>
        <taxon>Flavobacteriia</taxon>
        <taxon>Flavobacteriales</taxon>
        <taxon>Flavobacteriaceae</taxon>
        <taxon>Mangrovimonas</taxon>
    </lineage>
</organism>
<dbReference type="Gene3D" id="3.40.50.300">
    <property type="entry name" value="P-loop containing nucleotide triphosphate hydrolases"/>
    <property type="match status" value="1"/>
</dbReference>
<dbReference type="SUPFAM" id="SSF52540">
    <property type="entry name" value="P-loop containing nucleoside triphosphate hydrolases"/>
    <property type="match status" value="1"/>
</dbReference>
<evidence type="ECO:0000256" key="2">
    <source>
        <dbReference type="ARBA" id="ARBA00007316"/>
    </source>
</evidence>
<evidence type="ECO:0000256" key="12">
    <source>
        <dbReference type="ARBA" id="ARBA00022989"/>
    </source>
</evidence>
<dbReference type="InterPro" id="IPR050445">
    <property type="entry name" value="Bact_polysacc_biosynth/exp"/>
</dbReference>
<dbReference type="KEGG" id="mcaa:R3L15_05770"/>
<dbReference type="EMBL" id="CP136924">
    <property type="protein sequence ID" value="WXA03191.1"/>
    <property type="molecule type" value="Genomic_DNA"/>
</dbReference>
<keyword evidence="9" id="KW-0547">Nucleotide-binding</keyword>
<evidence type="ECO:0000256" key="13">
    <source>
        <dbReference type="ARBA" id="ARBA00023136"/>
    </source>
</evidence>
<keyword evidence="22" id="KW-1185">Reference proteome</keyword>
<evidence type="ECO:0000256" key="7">
    <source>
        <dbReference type="ARBA" id="ARBA00022679"/>
    </source>
</evidence>
<feature type="domain" description="Polysaccharide chain length determinant N-terminal" evidence="17">
    <location>
        <begin position="20"/>
        <end position="104"/>
    </location>
</feature>
<feature type="domain" description="Tyrosine-protein kinase G-rich" evidence="19">
    <location>
        <begin position="451"/>
        <end position="521"/>
    </location>
</feature>
<keyword evidence="8 16" id="KW-0812">Transmembrane</keyword>
<dbReference type="InterPro" id="IPR027417">
    <property type="entry name" value="P-loop_NTPase"/>
</dbReference>
<dbReference type="InterPro" id="IPR032807">
    <property type="entry name" value="GNVR"/>
</dbReference>
<dbReference type="PANTHER" id="PTHR32309">
    <property type="entry name" value="TYROSINE-PROTEIN KINASE"/>
    <property type="match status" value="1"/>
</dbReference>
<gene>
    <name evidence="21" type="ORF">R3L15_05770</name>
    <name evidence="20" type="ORF">R3L16_01630</name>
</gene>
<feature type="transmembrane region" description="Helical" evidence="16">
    <location>
        <begin position="23"/>
        <end position="41"/>
    </location>
</feature>
<dbReference type="GO" id="GO:0005886">
    <property type="term" value="C:plasma membrane"/>
    <property type="evidence" value="ECO:0007669"/>
    <property type="project" value="UniProtKB-SubCell"/>
</dbReference>
<dbReference type="GO" id="GO:0005524">
    <property type="term" value="F:ATP binding"/>
    <property type="evidence" value="ECO:0007669"/>
    <property type="project" value="UniProtKB-KW"/>
</dbReference>
<dbReference type="NCBIfam" id="TIGR01007">
    <property type="entry name" value="eps_fam"/>
    <property type="match status" value="1"/>
</dbReference>
<evidence type="ECO:0000256" key="14">
    <source>
        <dbReference type="ARBA" id="ARBA00023137"/>
    </source>
</evidence>
<comment type="similarity">
    <text evidence="2">Belongs to the CpsD/CapB family.</text>
</comment>
<comment type="catalytic activity">
    <reaction evidence="15">
        <text>L-tyrosyl-[protein] + ATP = O-phospho-L-tyrosyl-[protein] + ADP + H(+)</text>
        <dbReference type="Rhea" id="RHEA:10596"/>
        <dbReference type="Rhea" id="RHEA-COMP:10136"/>
        <dbReference type="Rhea" id="RHEA-COMP:20101"/>
        <dbReference type="ChEBI" id="CHEBI:15378"/>
        <dbReference type="ChEBI" id="CHEBI:30616"/>
        <dbReference type="ChEBI" id="CHEBI:46858"/>
        <dbReference type="ChEBI" id="CHEBI:61978"/>
        <dbReference type="ChEBI" id="CHEBI:456216"/>
        <dbReference type="EC" id="2.7.10.2"/>
    </reaction>
</comment>
<evidence type="ECO:0000313" key="20">
    <source>
        <dbReference type="EMBL" id="WXA03191.1"/>
    </source>
</evidence>
<keyword evidence="12 16" id="KW-1133">Transmembrane helix</keyword>
<feature type="domain" description="AAA" evidence="18">
    <location>
        <begin position="589"/>
        <end position="727"/>
    </location>
</feature>
<dbReference type="EMBL" id="CP136925">
    <property type="protein sequence ID" value="WXA14386.1"/>
    <property type="molecule type" value="Genomic_DNA"/>
</dbReference>
<comment type="subcellular location">
    <subcellularLocation>
        <location evidence="1">Cell inner membrane</location>
        <topology evidence="1">Multi-pass membrane protein</topology>
    </subcellularLocation>
</comment>
<evidence type="ECO:0000256" key="10">
    <source>
        <dbReference type="ARBA" id="ARBA00022777"/>
    </source>
</evidence>
<accession>A0AAU6P9Z1</accession>
<evidence type="ECO:0000313" key="22">
    <source>
        <dbReference type="Proteomes" id="UP001368318"/>
    </source>
</evidence>
<dbReference type="CDD" id="cd05387">
    <property type="entry name" value="BY-kinase"/>
    <property type="match status" value="1"/>
</dbReference>
<keyword evidence="13 16" id="KW-0472">Membrane</keyword>
<protein>
    <recommendedName>
        <fullName evidence="4">non-specific protein-tyrosine kinase</fullName>
        <ecNumber evidence="4">2.7.10.2</ecNumber>
    </recommendedName>
</protein>